<dbReference type="PANTHER" id="PTHR21505">
    <property type="entry name" value="MADF DOMAIN-CONTAINING PROTEIN-RELATED"/>
    <property type="match status" value="1"/>
</dbReference>
<evidence type="ECO:0000256" key="1">
    <source>
        <dbReference type="SAM" id="MobiDB-lite"/>
    </source>
</evidence>
<dbReference type="SMART" id="SM00595">
    <property type="entry name" value="MADF"/>
    <property type="match status" value="1"/>
</dbReference>
<keyword evidence="3" id="KW-1185">Reference proteome</keyword>
<dbReference type="PANTHER" id="PTHR21505:SF12">
    <property type="entry name" value="MADF DOMAIN-CONTAINING PROTEIN-RELATED"/>
    <property type="match status" value="1"/>
</dbReference>
<organism evidence="3 4">
    <name type="scientific">Temnothorax curvispinosus</name>
    <dbReference type="NCBI Taxonomy" id="300111"/>
    <lineage>
        <taxon>Eukaryota</taxon>
        <taxon>Metazoa</taxon>
        <taxon>Ecdysozoa</taxon>
        <taxon>Arthropoda</taxon>
        <taxon>Hexapoda</taxon>
        <taxon>Insecta</taxon>
        <taxon>Pterygota</taxon>
        <taxon>Neoptera</taxon>
        <taxon>Endopterygota</taxon>
        <taxon>Hymenoptera</taxon>
        <taxon>Apocrita</taxon>
        <taxon>Aculeata</taxon>
        <taxon>Formicoidea</taxon>
        <taxon>Formicidae</taxon>
        <taxon>Myrmicinae</taxon>
        <taxon>Temnothorax</taxon>
    </lineage>
</organism>
<accession>A0A6J1QL17</accession>
<evidence type="ECO:0000313" key="3">
    <source>
        <dbReference type="Proteomes" id="UP000504618"/>
    </source>
</evidence>
<dbReference type="Proteomes" id="UP000504618">
    <property type="component" value="Unplaced"/>
</dbReference>
<proteinExistence type="predicted"/>
<dbReference type="PROSITE" id="PS51029">
    <property type="entry name" value="MADF"/>
    <property type="match status" value="1"/>
</dbReference>
<dbReference type="OrthoDB" id="10418405at2759"/>
<dbReference type="RefSeq" id="XP_024881255.1">
    <property type="nucleotide sequence ID" value="XM_025025487.1"/>
</dbReference>
<gene>
    <name evidence="4" type="primary">LOC112460691</name>
</gene>
<dbReference type="AlphaFoldDB" id="A0A6J1QL17"/>
<evidence type="ECO:0000259" key="2">
    <source>
        <dbReference type="PROSITE" id="PS51029"/>
    </source>
</evidence>
<reference evidence="4" key="1">
    <citation type="submission" date="2025-08" db="UniProtKB">
        <authorList>
            <consortium name="RefSeq"/>
        </authorList>
    </citation>
    <scope>IDENTIFICATION</scope>
    <source>
        <tissue evidence="4">Whole body</tissue>
    </source>
</reference>
<evidence type="ECO:0000313" key="4">
    <source>
        <dbReference type="RefSeq" id="XP_024881255.1"/>
    </source>
</evidence>
<dbReference type="GeneID" id="112460691"/>
<dbReference type="InterPro" id="IPR006578">
    <property type="entry name" value="MADF-dom"/>
</dbReference>
<feature type="region of interest" description="Disordered" evidence="1">
    <location>
        <begin position="265"/>
        <end position="292"/>
    </location>
</feature>
<feature type="domain" description="MADF" evidence="2">
    <location>
        <begin position="57"/>
        <end position="154"/>
    </location>
</feature>
<protein>
    <submittedName>
        <fullName evidence="4">Uncharacterized protein LOC112460691</fullName>
    </submittedName>
</protein>
<sequence>MADAIREETFVPEEEVSSPALPLYSVNVENMEESYNEEESNEIGNNVSEEREIYIRTFIHFVCPNTQLYVKRSKGYSKCQDKSLTWASIGAAMTPALTGLQAEKLFHRLREKFGKERKKVTMSVPRSGAGADTSTYQSTWIFYNDLLFLADHIIARQTTSNFQRPAVRPEFSAVRSSSPAVRPEFSAVRSPSSAVQGKQSTLSPIWNSDLICLSSSPSSSLDSDITNTSGTNISNETEGKEYAIQKASEGTASVTSLKTMAASIQPAKTVPPNDPVKKRKRDSEKTNDVLSQSSKDVSFLAASLSAALERTITASTASTPFWWP</sequence>
<dbReference type="Pfam" id="PF10545">
    <property type="entry name" value="MADF_DNA_bdg"/>
    <property type="match status" value="1"/>
</dbReference>
<name>A0A6J1QL17_9HYME</name>